<organism evidence="2 3">
    <name type="scientific">Ceratocystis fimbriata CBS 114723</name>
    <dbReference type="NCBI Taxonomy" id="1035309"/>
    <lineage>
        <taxon>Eukaryota</taxon>
        <taxon>Fungi</taxon>
        <taxon>Dikarya</taxon>
        <taxon>Ascomycota</taxon>
        <taxon>Pezizomycotina</taxon>
        <taxon>Sordariomycetes</taxon>
        <taxon>Hypocreomycetidae</taxon>
        <taxon>Microascales</taxon>
        <taxon>Ceratocystidaceae</taxon>
        <taxon>Ceratocystis</taxon>
    </lineage>
</organism>
<dbReference type="EMBL" id="APWK03000028">
    <property type="protein sequence ID" value="PHH54390.1"/>
    <property type="molecule type" value="Genomic_DNA"/>
</dbReference>
<protein>
    <submittedName>
        <fullName evidence="2">Uncharacterized protein</fullName>
    </submittedName>
</protein>
<proteinExistence type="predicted"/>
<feature type="compositionally biased region" description="Acidic residues" evidence="1">
    <location>
        <begin position="256"/>
        <end position="266"/>
    </location>
</feature>
<evidence type="ECO:0000313" key="3">
    <source>
        <dbReference type="Proteomes" id="UP000222788"/>
    </source>
</evidence>
<name>A0A2C5XB83_9PEZI</name>
<keyword evidence="3" id="KW-1185">Reference proteome</keyword>
<feature type="region of interest" description="Disordered" evidence="1">
    <location>
        <begin position="209"/>
        <end position="268"/>
    </location>
</feature>
<sequence length="725" mass="78221">MLKTLPFEGVSAAVLLDAEIHRRGTSTHADSTPGSSHSHNLAKFRLGCPDIDDHVLLGGIEPGSVLGISAEEDSMGLQLAMQVLAQRLVATPRQTALVASTLPVATVARTLRDVLVGMQGRKAEWRAVLARVSISRVFDFQGLWEVIGDVDAAEQAQRENGSDKEIDPGRWPSDKAFGSVVKSQKDVVPDIGPLPHTQQGTPIAVQSPWAEPAKTEAPTPDVSGTNHGLNATQEPGLTALDHRKATYRPSSMEIPNSDEDDDEDDGRDMAFQFNSDLALAEQNNSDTKANAGSSVCQLPESTPSTQPPPQKPHAKASATSATDLVFDSGLHTTSPPYSLVTAAPTQEGPIVAIQDQIQMPHNPSTPSPPLPCLVDDPTQEANRTGKIQARAPPTPIPIPEQAPAPTPETPPRNIPSIIVVTHFSMLLTSLFADTPNRMVAHDNLRFLSSKLRSLSRSLSSMPLIILTNSTIPSSVQPATAFGSASTYPAMRYSIAESTLRSLFTPDPRYSTEKHNRPAFGMPFSQILDLHLLCSTMPRDATDAQKMALGQPGQTAWVVEVLTDELGVWEGKRGGKKSREQRWGAVVEKRGQISLLHILWYTRWAGVSWWRSSSLPKYSTSLVQAELGSAEITGEMLQQLALARRVDQHAVKLVNSAVGSIGVRAQNFGIEVDVSASQTGIDSDALEMVANVLLMQQRWDSMQSEHASASIIAMGNMVFEELGAVR</sequence>
<gene>
    <name evidence="2" type="ORF">CFIMG_000620RAa</name>
</gene>
<feature type="region of interest" description="Disordered" evidence="1">
    <location>
        <begin position="389"/>
        <end position="411"/>
    </location>
</feature>
<evidence type="ECO:0000256" key="1">
    <source>
        <dbReference type="SAM" id="MobiDB-lite"/>
    </source>
</evidence>
<feature type="compositionally biased region" description="Basic and acidic residues" evidence="1">
    <location>
        <begin position="156"/>
        <end position="168"/>
    </location>
</feature>
<comment type="caution">
    <text evidence="2">The sequence shown here is derived from an EMBL/GenBank/DDBJ whole genome shotgun (WGS) entry which is preliminary data.</text>
</comment>
<feature type="compositionally biased region" description="Polar residues" evidence="1">
    <location>
        <begin position="222"/>
        <end position="235"/>
    </location>
</feature>
<dbReference type="AlphaFoldDB" id="A0A2C5XB83"/>
<evidence type="ECO:0000313" key="2">
    <source>
        <dbReference type="EMBL" id="PHH54390.1"/>
    </source>
</evidence>
<feature type="region of interest" description="Disordered" evidence="1">
    <location>
        <begin position="284"/>
        <end position="319"/>
    </location>
</feature>
<dbReference type="OrthoDB" id="336321at2759"/>
<dbReference type="Proteomes" id="UP000222788">
    <property type="component" value="Unassembled WGS sequence"/>
</dbReference>
<reference evidence="2 3" key="1">
    <citation type="journal article" date="2013" name="Fungal Biol.">
        <title>Analysis of microsatellite markers in the genome of the plant pathogen Ceratocystis fimbriata.</title>
        <authorList>
            <person name="Simpson M.C."/>
            <person name="Wilken P.M."/>
            <person name="Coetzee M.P."/>
            <person name="Wingfield M.J."/>
            <person name="Wingfield B.D."/>
        </authorList>
    </citation>
    <scope>NUCLEOTIDE SEQUENCE [LARGE SCALE GENOMIC DNA]</scope>
    <source>
        <strain evidence="2 3">CBS 114723</strain>
    </source>
</reference>
<feature type="region of interest" description="Disordered" evidence="1">
    <location>
        <begin position="156"/>
        <end position="179"/>
    </location>
</feature>
<feature type="compositionally biased region" description="Polar residues" evidence="1">
    <location>
        <begin position="284"/>
        <end position="296"/>
    </location>
</feature>
<dbReference type="InterPro" id="IPR027417">
    <property type="entry name" value="P-loop_NTPase"/>
</dbReference>
<dbReference type="STRING" id="1035309.A0A2C5XB83"/>
<feature type="compositionally biased region" description="Pro residues" evidence="1">
    <location>
        <begin position="392"/>
        <end position="411"/>
    </location>
</feature>
<dbReference type="Gene3D" id="3.40.50.300">
    <property type="entry name" value="P-loop containing nucleotide triphosphate hydrolases"/>
    <property type="match status" value="1"/>
</dbReference>
<accession>A0A2C5XB83</accession>
<reference evidence="2 3" key="2">
    <citation type="journal article" date="2013" name="IMA Fungus">
        <title>IMA Genome-F 1: Ceratocystis fimbriata: Draft nuclear genome sequence for the plant pathogen, Ceratocystis fimbriata.</title>
        <authorList>
            <person name="Wilken P.M."/>
            <person name="Steenkamp E.T."/>
            <person name="Wingfield M.J."/>
            <person name="de Beer Z.W."/>
            <person name="Wingfield B.D."/>
        </authorList>
    </citation>
    <scope>NUCLEOTIDE SEQUENCE [LARGE SCALE GENOMIC DNA]</scope>
    <source>
        <strain evidence="2 3">CBS 114723</strain>
    </source>
</reference>